<protein>
    <recommendedName>
        <fullName evidence="4">Resuscitation-promoting factor core lysozyme-like domain-containing protein</fullName>
    </recommendedName>
</protein>
<evidence type="ECO:0000313" key="6">
    <source>
        <dbReference type="Proteomes" id="UP000820669"/>
    </source>
</evidence>
<dbReference type="CDD" id="cd13925">
    <property type="entry name" value="RPF"/>
    <property type="match status" value="1"/>
</dbReference>
<feature type="compositionally biased region" description="Polar residues" evidence="3">
    <location>
        <begin position="215"/>
        <end position="225"/>
    </location>
</feature>
<comment type="similarity">
    <text evidence="1">Belongs to the transglycosylase family. Rpf subfamily.</text>
</comment>
<comment type="caution">
    <text evidence="5">The sequence shown here is derived from an EMBL/GenBank/DDBJ whole genome shotgun (WGS) entry which is preliminary data.</text>
</comment>
<feature type="compositionally biased region" description="Polar residues" evidence="3">
    <location>
        <begin position="138"/>
        <end position="157"/>
    </location>
</feature>
<sequence>MLTSGPTAAAQTSGPGSSGAAGWERQAGDLVDTLQAANDPEAEQLAGKLAAIGVTGSTPATSPGPVPDTASPAGSPDAVTTDQADGSNGNNVDRGRQADDNTGVSTDATGAGTASSPGQASTAGPGSDRSASADGGNSPDSSANDQQPGGAQQSGWEQQARELADQLARAGDDPTARELTDKLASAGIIADPSPPARNGNSGQSNQTGSRGGDQGSSETGQSGQASDDPGGAGQAGEGDRTAGSQPSGNAGDGGNAGAAEQPPPAQAPAPAGNPAAHPDPGITGADPGADIGTWDRLAGCESGGRWSVSTGNGYSGGLQFDPATWKAFGGDGYAPSADKATKDQQIAVAQKVRDARGGYGSWPACSQKLGLPQ</sequence>
<feature type="compositionally biased region" description="Polar residues" evidence="3">
    <location>
        <begin position="100"/>
        <end position="124"/>
    </location>
</feature>
<feature type="compositionally biased region" description="Polar residues" evidence="3">
    <location>
        <begin position="78"/>
        <end position="91"/>
    </location>
</feature>
<dbReference type="InterPro" id="IPR010618">
    <property type="entry name" value="RPF"/>
</dbReference>
<keyword evidence="6" id="KW-1185">Reference proteome</keyword>
<dbReference type="Pfam" id="PF06737">
    <property type="entry name" value="Transglycosylas"/>
    <property type="match status" value="1"/>
</dbReference>
<feature type="compositionally biased region" description="Polar residues" evidence="3">
    <location>
        <begin position="1"/>
        <end position="15"/>
    </location>
</feature>
<evidence type="ECO:0000256" key="2">
    <source>
        <dbReference type="ARBA" id="ARBA00022801"/>
    </source>
</evidence>
<reference evidence="5 6" key="1">
    <citation type="submission" date="2020-04" db="EMBL/GenBank/DDBJ databases">
        <authorList>
            <person name="Klaysubun C."/>
            <person name="Duangmal K."/>
            <person name="Lipun K."/>
        </authorList>
    </citation>
    <scope>NUCLEOTIDE SEQUENCE [LARGE SCALE GENOMIC DNA]</scope>
    <source>
        <strain evidence="5 6">K10HN5</strain>
    </source>
</reference>
<dbReference type="Proteomes" id="UP000820669">
    <property type="component" value="Unassembled WGS sequence"/>
</dbReference>
<accession>A0ABX1SMM8</accession>
<feature type="compositionally biased region" description="Basic and acidic residues" evidence="3">
    <location>
        <begin position="159"/>
        <end position="181"/>
    </location>
</feature>
<feature type="region of interest" description="Disordered" evidence="3">
    <location>
        <begin position="1"/>
        <end position="296"/>
    </location>
</feature>
<name>A0ABX1SMM8_9PSEU</name>
<feature type="domain" description="Resuscitation-promoting factor core lysozyme-like" evidence="4">
    <location>
        <begin position="291"/>
        <end position="365"/>
    </location>
</feature>
<dbReference type="InterPro" id="IPR023346">
    <property type="entry name" value="Lysozyme-like_dom_sf"/>
</dbReference>
<feature type="compositionally biased region" description="Polar residues" evidence="3">
    <location>
        <begin position="198"/>
        <end position="208"/>
    </location>
</feature>
<evidence type="ECO:0000256" key="3">
    <source>
        <dbReference type="SAM" id="MobiDB-lite"/>
    </source>
</evidence>
<dbReference type="Gene3D" id="1.10.530.10">
    <property type="match status" value="1"/>
</dbReference>
<dbReference type="EMBL" id="JAAXLA010000093">
    <property type="protein sequence ID" value="NMI01657.1"/>
    <property type="molecule type" value="Genomic_DNA"/>
</dbReference>
<gene>
    <name evidence="5" type="ORF">HF526_30805</name>
</gene>
<evidence type="ECO:0000313" key="5">
    <source>
        <dbReference type="EMBL" id="NMI01657.1"/>
    </source>
</evidence>
<evidence type="ECO:0000259" key="4">
    <source>
        <dbReference type="Pfam" id="PF06737"/>
    </source>
</evidence>
<keyword evidence="2" id="KW-0378">Hydrolase</keyword>
<proteinExistence type="inferred from homology"/>
<evidence type="ECO:0000256" key="1">
    <source>
        <dbReference type="ARBA" id="ARBA00010830"/>
    </source>
</evidence>
<organism evidence="5 6">
    <name type="scientific">Pseudonocardia acidicola</name>
    <dbReference type="NCBI Taxonomy" id="2724939"/>
    <lineage>
        <taxon>Bacteria</taxon>
        <taxon>Bacillati</taxon>
        <taxon>Actinomycetota</taxon>
        <taxon>Actinomycetes</taxon>
        <taxon>Pseudonocardiales</taxon>
        <taxon>Pseudonocardiaceae</taxon>
        <taxon>Pseudonocardia</taxon>
    </lineage>
</organism>
<feature type="compositionally biased region" description="Low complexity" evidence="3">
    <location>
        <begin position="268"/>
        <end position="281"/>
    </location>
</feature>
<dbReference type="SUPFAM" id="SSF53955">
    <property type="entry name" value="Lysozyme-like"/>
    <property type="match status" value="1"/>
</dbReference>